<evidence type="ECO:0000313" key="3">
    <source>
        <dbReference type="EMBL" id="CAI4032995.1"/>
    </source>
</evidence>
<evidence type="ECO:0000313" key="4">
    <source>
        <dbReference type="Proteomes" id="UP001179121"/>
    </source>
</evidence>
<evidence type="ECO:0000256" key="1">
    <source>
        <dbReference type="SAM" id="MobiDB-lite"/>
    </source>
</evidence>
<dbReference type="Proteomes" id="UP001179121">
    <property type="component" value="Chromosome"/>
</dbReference>
<dbReference type="AlphaFoldDB" id="A0AA86N1D1"/>
<sequence length="148" mass="15635">MDGSQGSPMALSPEFLLSSQPTVDSGLAARLSAGSISPKEAAQQFEGYFISHLLTVMRQTVPAGPFESKSAQTWYSLYDAEIGRLAAEAGGLGLARSLEQMLNPAGSTQTSGSPLKFEIPAADIHNGQPARPEREADQPHSPPQTLAR</sequence>
<gene>
    <name evidence="3" type="ORF">DNFV4_03425</name>
</gene>
<dbReference type="RefSeq" id="WP_289269822.1">
    <property type="nucleotide sequence ID" value="NZ_OX365700.1"/>
</dbReference>
<evidence type="ECO:0000259" key="2">
    <source>
        <dbReference type="Pfam" id="PF10135"/>
    </source>
</evidence>
<accession>A0AA86N1D1</accession>
<organism evidence="3 4">
    <name type="scientific">Nitrospira tepida</name>
    <dbReference type="NCBI Taxonomy" id="2973512"/>
    <lineage>
        <taxon>Bacteria</taxon>
        <taxon>Pseudomonadati</taxon>
        <taxon>Nitrospirota</taxon>
        <taxon>Nitrospiria</taxon>
        <taxon>Nitrospirales</taxon>
        <taxon>Nitrospiraceae</taxon>
        <taxon>Nitrospira</taxon>
    </lineage>
</organism>
<dbReference type="InterPro" id="IPR019301">
    <property type="entry name" value="Flagellar_prot_FlgJ_N"/>
</dbReference>
<feature type="domain" description="Flagellar protein FlgJ N-terminal" evidence="2">
    <location>
        <begin position="57"/>
        <end position="99"/>
    </location>
</feature>
<name>A0AA86N1D1_9BACT</name>
<dbReference type="Pfam" id="PF10135">
    <property type="entry name" value="Rod-binding"/>
    <property type="match status" value="1"/>
</dbReference>
<dbReference type="EMBL" id="OX365700">
    <property type="protein sequence ID" value="CAI4032995.1"/>
    <property type="molecule type" value="Genomic_DNA"/>
</dbReference>
<keyword evidence="4" id="KW-1185">Reference proteome</keyword>
<protein>
    <recommendedName>
        <fullName evidence="2">Flagellar protein FlgJ N-terminal domain-containing protein</fullName>
    </recommendedName>
</protein>
<reference evidence="3" key="1">
    <citation type="submission" date="2022-10" db="EMBL/GenBank/DDBJ databases">
        <authorList>
            <person name="Koch H."/>
        </authorList>
    </citation>
    <scope>NUCLEOTIDE SEQUENCE</scope>
    <source>
        <strain evidence="3">DNF</strain>
    </source>
</reference>
<proteinExistence type="predicted"/>
<feature type="region of interest" description="Disordered" evidence="1">
    <location>
        <begin position="103"/>
        <end position="148"/>
    </location>
</feature>
<dbReference type="KEGG" id="nti:DNFV4_03425"/>